<proteinExistence type="predicted"/>
<keyword evidence="1" id="KW-0472">Membrane</keyword>
<keyword evidence="1" id="KW-1133">Transmembrane helix</keyword>
<feature type="transmembrane region" description="Helical" evidence="1">
    <location>
        <begin position="94"/>
        <end position="112"/>
    </location>
</feature>
<evidence type="ECO:0000256" key="1">
    <source>
        <dbReference type="SAM" id="Phobius"/>
    </source>
</evidence>
<name>A0A1I7C844_9BACT</name>
<accession>A0A1I7C844</accession>
<dbReference type="OrthoDB" id="824104at2"/>
<dbReference type="AlphaFoldDB" id="A0A1I7C844"/>
<dbReference type="Proteomes" id="UP000199673">
    <property type="component" value="Unassembled WGS sequence"/>
</dbReference>
<organism evidence="2 3">
    <name type="scientific">Algoriphagus locisalis</name>
    <dbReference type="NCBI Taxonomy" id="305507"/>
    <lineage>
        <taxon>Bacteria</taxon>
        <taxon>Pseudomonadati</taxon>
        <taxon>Bacteroidota</taxon>
        <taxon>Cytophagia</taxon>
        <taxon>Cytophagales</taxon>
        <taxon>Cyclobacteriaceae</taxon>
        <taxon>Algoriphagus</taxon>
    </lineage>
</organism>
<sequence length="228" mass="26340">MRQLSEQELDQVKKAIAAKELTSAEILLEIYDHYVSHLESFEESEFDPQLAELEGQWTSAHCKKLQYDLEKSISSSLRSTQWQVVKTYFTWPRFIFTLAMVAFLSLLVNLLAFKTQIVLLFGLPLAYLAGFALLVNLQNRERMGPIKNFLGKHVKKITSIFNAKLTLSIVFPLHFYNLFLNLPRLFGWTDMIPESILNLLSVGFCFLMVLHSLSIYEAWKIKSKTLLI</sequence>
<protein>
    <submittedName>
        <fullName evidence="2">Uncharacterized protein</fullName>
    </submittedName>
</protein>
<dbReference type="STRING" id="305507.SAMN04489724_2948"/>
<dbReference type="EMBL" id="FPBF01000004">
    <property type="protein sequence ID" value="SFT95562.1"/>
    <property type="molecule type" value="Genomic_DNA"/>
</dbReference>
<evidence type="ECO:0000313" key="3">
    <source>
        <dbReference type="Proteomes" id="UP000199673"/>
    </source>
</evidence>
<keyword evidence="3" id="KW-1185">Reference proteome</keyword>
<feature type="transmembrane region" description="Helical" evidence="1">
    <location>
        <begin position="157"/>
        <end position="176"/>
    </location>
</feature>
<gene>
    <name evidence="2" type="ORF">SAMN04489724_2948</name>
</gene>
<dbReference type="RefSeq" id="WP_091694655.1">
    <property type="nucleotide sequence ID" value="NZ_FPBF01000004.1"/>
</dbReference>
<keyword evidence="1" id="KW-0812">Transmembrane</keyword>
<evidence type="ECO:0000313" key="2">
    <source>
        <dbReference type="EMBL" id="SFT95562.1"/>
    </source>
</evidence>
<feature type="transmembrane region" description="Helical" evidence="1">
    <location>
        <begin position="196"/>
        <end position="216"/>
    </location>
</feature>
<feature type="transmembrane region" description="Helical" evidence="1">
    <location>
        <begin position="118"/>
        <end position="137"/>
    </location>
</feature>
<reference evidence="3" key="1">
    <citation type="submission" date="2016-10" db="EMBL/GenBank/DDBJ databases">
        <authorList>
            <person name="Varghese N."/>
            <person name="Submissions S."/>
        </authorList>
    </citation>
    <scope>NUCLEOTIDE SEQUENCE [LARGE SCALE GENOMIC DNA]</scope>
    <source>
        <strain evidence="3">DSM 23445</strain>
    </source>
</reference>